<feature type="signal peptide" evidence="1">
    <location>
        <begin position="1"/>
        <end position="24"/>
    </location>
</feature>
<accession>A0ABP3XPX9</accession>
<feature type="chain" id="PRO_5046145539" evidence="1">
    <location>
        <begin position="25"/>
        <end position="213"/>
    </location>
</feature>
<dbReference type="InterPro" id="IPR011008">
    <property type="entry name" value="Dimeric_a/b-barrel"/>
</dbReference>
<evidence type="ECO:0000313" key="3">
    <source>
        <dbReference type="Proteomes" id="UP001500507"/>
    </source>
</evidence>
<protein>
    <submittedName>
        <fullName evidence="2">Uncharacterized protein</fullName>
    </submittedName>
</protein>
<dbReference type="Proteomes" id="UP001500507">
    <property type="component" value="Unassembled WGS sequence"/>
</dbReference>
<dbReference type="SUPFAM" id="SSF54909">
    <property type="entry name" value="Dimeric alpha+beta barrel"/>
    <property type="match status" value="1"/>
</dbReference>
<keyword evidence="1" id="KW-0732">Signal</keyword>
<proteinExistence type="predicted"/>
<dbReference type="RefSeq" id="WP_343763283.1">
    <property type="nucleotide sequence ID" value="NZ_BAAAFG010000002.1"/>
</dbReference>
<sequence length="213" mass="24861">MLRIHTLLNFITALLVVFTFKCTAQSKDQTPITTNAEETIYADEKTAVLAITLVKKPWYAWRGIIKNRMNKTIEKFKSIEGLNHKFYTLLDGEPNFGGIYFWESKASVENWFNKQWHERIEKEYGETGTVLYYTLKGKYQFGKISQSTYAVLSAEKSSSKILANPPIGLNTIFTLYDSNQTIYYLSTWTDSSYAHYHFSNEESIYFFDLLLYF</sequence>
<dbReference type="EMBL" id="BAAAFG010000002">
    <property type="protein sequence ID" value="GAA0871309.1"/>
    <property type="molecule type" value="Genomic_DNA"/>
</dbReference>
<keyword evidence="3" id="KW-1185">Reference proteome</keyword>
<evidence type="ECO:0000313" key="2">
    <source>
        <dbReference type="EMBL" id="GAA0871309.1"/>
    </source>
</evidence>
<evidence type="ECO:0000256" key="1">
    <source>
        <dbReference type="SAM" id="SignalP"/>
    </source>
</evidence>
<dbReference type="Gene3D" id="3.30.70.100">
    <property type="match status" value="1"/>
</dbReference>
<organism evidence="2 3">
    <name type="scientific">Gangjinia marincola</name>
    <dbReference type="NCBI Taxonomy" id="578463"/>
    <lineage>
        <taxon>Bacteria</taxon>
        <taxon>Pseudomonadati</taxon>
        <taxon>Bacteroidota</taxon>
        <taxon>Flavobacteriia</taxon>
        <taxon>Flavobacteriales</taxon>
        <taxon>Flavobacteriaceae</taxon>
        <taxon>Gangjinia</taxon>
    </lineage>
</organism>
<comment type="caution">
    <text evidence="2">The sequence shown here is derived from an EMBL/GenBank/DDBJ whole genome shotgun (WGS) entry which is preliminary data.</text>
</comment>
<reference evidence="3" key="1">
    <citation type="journal article" date="2019" name="Int. J. Syst. Evol. Microbiol.">
        <title>The Global Catalogue of Microorganisms (GCM) 10K type strain sequencing project: providing services to taxonomists for standard genome sequencing and annotation.</title>
        <authorList>
            <consortium name="The Broad Institute Genomics Platform"/>
            <consortium name="The Broad Institute Genome Sequencing Center for Infectious Disease"/>
            <person name="Wu L."/>
            <person name="Ma J."/>
        </authorList>
    </citation>
    <scope>NUCLEOTIDE SEQUENCE [LARGE SCALE GENOMIC DNA]</scope>
    <source>
        <strain evidence="3">JCM 16082</strain>
    </source>
</reference>
<name>A0ABP3XPX9_9FLAO</name>
<gene>
    <name evidence="2" type="ORF">GCM10009117_04550</name>
</gene>